<protein>
    <recommendedName>
        <fullName evidence="1">HTH cro/C1-type domain-containing protein</fullName>
    </recommendedName>
</protein>
<reference evidence="2" key="1">
    <citation type="journal article" date="2014" name="Int. J. Syst. Evol. Microbiol.">
        <title>Complete genome sequence of Corynebacterium casei LMG S-19264T (=DSM 44701T), isolated from a smear-ripened cheese.</title>
        <authorList>
            <consortium name="US DOE Joint Genome Institute (JGI-PGF)"/>
            <person name="Walter F."/>
            <person name="Albersmeier A."/>
            <person name="Kalinowski J."/>
            <person name="Ruckert C."/>
        </authorList>
    </citation>
    <scope>NUCLEOTIDE SEQUENCE</scope>
    <source>
        <strain evidence="2">CGMCC 1.12924</strain>
    </source>
</reference>
<dbReference type="CDD" id="cd00093">
    <property type="entry name" value="HTH_XRE"/>
    <property type="match status" value="1"/>
</dbReference>
<dbReference type="PROSITE" id="PS50943">
    <property type="entry name" value="HTH_CROC1"/>
    <property type="match status" value="1"/>
</dbReference>
<dbReference type="InterPro" id="IPR010982">
    <property type="entry name" value="Lambda_DNA-bd_dom_sf"/>
</dbReference>
<dbReference type="SUPFAM" id="SSF47413">
    <property type="entry name" value="lambda repressor-like DNA-binding domains"/>
    <property type="match status" value="1"/>
</dbReference>
<dbReference type="RefSeq" id="WP_308420127.1">
    <property type="nucleotide sequence ID" value="NZ_BMGK01000002.1"/>
</dbReference>
<dbReference type="Gene3D" id="1.10.260.40">
    <property type="entry name" value="lambda repressor-like DNA-binding domains"/>
    <property type="match status" value="1"/>
</dbReference>
<comment type="caution">
    <text evidence="2">The sequence shown here is derived from an EMBL/GenBank/DDBJ whole genome shotgun (WGS) entry which is preliminary data.</text>
</comment>
<proteinExistence type="predicted"/>
<dbReference type="SMART" id="SM00530">
    <property type="entry name" value="HTH_XRE"/>
    <property type="match status" value="1"/>
</dbReference>
<keyword evidence="3" id="KW-1185">Reference proteome</keyword>
<gene>
    <name evidence="2" type="ORF">GCM10011312_06140</name>
</gene>
<dbReference type="AlphaFoldDB" id="A0A8J2V7I4"/>
<feature type="domain" description="HTH cro/C1-type" evidence="1">
    <location>
        <begin position="155"/>
        <end position="198"/>
    </location>
</feature>
<dbReference type="EMBL" id="BMGK01000002">
    <property type="protein sequence ID" value="GGD84881.1"/>
    <property type="molecule type" value="Genomic_DNA"/>
</dbReference>
<accession>A0A8J2V7I4</accession>
<dbReference type="Proteomes" id="UP000652231">
    <property type="component" value="Unassembled WGS sequence"/>
</dbReference>
<dbReference type="GO" id="GO:0003677">
    <property type="term" value="F:DNA binding"/>
    <property type="evidence" value="ECO:0007669"/>
    <property type="project" value="InterPro"/>
</dbReference>
<organism evidence="2 3">
    <name type="scientific">Planktosalinus lacus</name>
    <dbReference type="NCBI Taxonomy" id="1526573"/>
    <lineage>
        <taxon>Bacteria</taxon>
        <taxon>Pseudomonadati</taxon>
        <taxon>Bacteroidota</taxon>
        <taxon>Flavobacteriia</taxon>
        <taxon>Flavobacteriales</taxon>
        <taxon>Flavobacteriaceae</taxon>
        <taxon>Planktosalinus</taxon>
    </lineage>
</organism>
<sequence length="212" mass="25057">MSRKIIFYENHFIEFYQKQDQKVKGKIQYVFELIQQVDRVPKKFLDHITGTDGLYEIRVEYQSNIYRIFCCFDKGQLVVLFNGFQKKTQKTPQNEIDKAVQLMNRYFSKKNKKMKDYKDIQSFDELIELEHGKIGTESRNKYEEGAQMFIISEMLKSARKEANMTQEQLADKSGTKKSYISKLENAKGNIQLSTLIRIFEQGLNRKIGLTFL</sequence>
<name>A0A8J2V7I4_9FLAO</name>
<dbReference type="Pfam" id="PF05973">
    <property type="entry name" value="Gp49"/>
    <property type="match status" value="1"/>
</dbReference>
<evidence type="ECO:0000313" key="3">
    <source>
        <dbReference type="Proteomes" id="UP000652231"/>
    </source>
</evidence>
<dbReference type="InterPro" id="IPR009241">
    <property type="entry name" value="HigB-like"/>
</dbReference>
<dbReference type="Pfam" id="PF01381">
    <property type="entry name" value="HTH_3"/>
    <property type="match status" value="1"/>
</dbReference>
<dbReference type="InterPro" id="IPR001387">
    <property type="entry name" value="Cro/C1-type_HTH"/>
</dbReference>
<reference evidence="2" key="2">
    <citation type="submission" date="2020-09" db="EMBL/GenBank/DDBJ databases">
        <authorList>
            <person name="Sun Q."/>
            <person name="Zhou Y."/>
        </authorList>
    </citation>
    <scope>NUCLEOTIDE SEQUENCE</scope>
    <source>
        <strain evidence="2">CGMCC 1.12924</strain>
    </source>
</reference>
<evidence type="ECO:0000259" key="1">
    <source>
        <dbReference type="PROSITE" id="PS50943"/>
    </source>
</evidence>
<evidence type="ECO:0000313" key="2">
    <source>
        <dbReference type="EMBL" id="GGD84881.1"/>
    </source>
</evidence>